<dbReference type="SUPFAM" id="SSF47823">
    <property type="entry name" value="lambda integrase-like, N-terminal domain"/>
    <property type="match status" value="1"/>
</dbReference>
<proteinExistence type="inferred from homology"/>
<feature type="active site" evidence="9">
    <location>
        <position position="291"/>
    </location>
</feature>
<organism evidence="12 13">
    <name type="scientific">Xiamenia xianingshaonis</name>
    <dbReference type="NCBI Taxonomy" id="2682776"/>
    <lineage>
        <taxon>Bacteria</taxon>
        <taxon>Bacillati</taxon>
        <taxon>Actinomycetota</taxon>
        <taxon>Coriobacteriia</taxon>
        <taxon>Eggerthellales</taxon>
        <taxon>Eggerthellaceae</taxon>
        <taxon>Xiamenia</taxon>
    </lineage>
</organism>
<evidence type="ECO:0000256" key="4">
    <source>
        <dbReference type="ARBA" id="ARBA00022829"/>
    </source>
</evidence>
<dbReference type="GO" id="GO:0007059">
    <property type="term" value="P:chromosome segregation"/>
    <property type="evidence" value="ECO:0007669"/>
    <property type="project" value="UniProtKB-UniRule"/>
</dbReference>
<keyword evidence="8 9" id="KW-0131">Cell cycle</keyword>
<evidence type="ECO:0000259" key="10">
    <source>
        <dbReference type="PROSITE" id="PS51898"/>
    </source>
</evidence>
<evidence type="ECO:0000313" key="13">
    <source>
        <dbReference type="Proteomes" id="UP000671910"/>
    </source>
</evidence>
<dbReference type="KEGG" id="ebz:J7S26_02165"/>
<dbReference type="EMBL" id="CP072829">
    <property type="protein sequence ID" value="QTU84751.1"/>
    <property type="molecule type" value="Genomic_DNA"/>
</dbReference>
<dbReference type="PROSITE" id="PS51898">
    <property type="entry name" value="TYR_RECOMBINASE"/>
    <property type="match status" value="1"/>
</dbReference>
<dbReference type="InterPro" id="IPR002104">
    <property type="entry name" value="Integrase_catalytic"/>
</dbReference>
<comment type="subcellular location">
    <subcellularLocation>
        <location evidence="1 9">Cytoplasm</location>
    </subcellularLocation>
</comment>
<dbReference type="Pfam" id="PF02899">
    <property type="entry name" value="Phage_int_SAM_1"/>
    <property type="match status" value="1"/>
</dbReference>
<keyword evidence="2 9" id="KW-0963">Cytoplasm</keyword>
<dbReference type="GO" id="GO:0005737">
    <property type="term" value="C:cytoplasm"/>
    <property type="evidence" value="ECO:0007669"/>
    <property type="project" value="UniProtKB-SubCell"/>
</dbReference>
<dbReference type="PANTHER" id="PTHR30349">
    <property type="entry name" value="PHAGE INTEGRASE-RELATED"/>
    <property type="match status" value="1"/>
</dbReference>
<feature type="domain" description="Core-binding (CB)" evidence="11">
    <location>
        <begin position="21"/>
        <end position="108"/>
    </location>
</feature>
<comment type="function">
    <text evidence="9">Site-specific tyrosine recombinase, which acts by catalyzing the cutting and rejoining of the recombining DNA molecules. The XerC-XerD complex is essential to convert dimers of the bacterial chromosome into monomers to permit their segregation at cell division. It also contributes to the segregational stability of plasmids.</text>
</comment>
<feature type="active site" description="O-(3'-phospho-DNA)-tyrosine intermediate" evidence="9">
    <location>
        <position position="300"/>
    </location>
</feature>
<dbReference type="HAMAP" id="MF_01808">
    <property type="entry name" value="Recomb_XerC_XerD"/>
    <property type="match status" value="1"/>
</dbReference>
<accession>A0A9E6MS81</accession>
<feature type="active site" evidence="9">
    <location>
        <position position="169"/>
    </location>
</feature>
<reference evidence="12" key="1">
    <citation type="submission" date="2021-04" db="EMBL/GenBank/DDBJ databases">
        <title>Novel species in family Eggerthellaceae.</title>
        <authorList>
            <person name="Zhang G."/>
        </authorList>
    </citation>
    <scope>NUCLEOTIDE SEQUENCE</scope>
    <source>
        <strain evidence="12">Zg-886</strain>
    </source>
</reference>
<dbReference type="InterPro" id="IPR044068">
    <property type="entry name" value="CB"/>
</dbReference>
<evidence type="ECO:0000313" key="12">
    <source>
        <dbReference type="EMBL" id="QTU84751.1"/>
    </source>
</evidence>
<evidence type="ECO:0000256" key="1">
    <source>
        <dbReference type="ARBA" id="ARBA00004496"/>
    </source>
</evidence>
<dbReference type="Gene3D" id="1.10.443.10">
    <property type="entry name" value="Intergrase catalytic core"/>
    <property type="match status" value="1"/>
</dbReference>
<dbReference type="GO" id="GO:0003677">
    <property type="term" value="F:DNA binding"/>
    <property type="evidence" value="ECO:0007669"/>
    <property type="project" value="UniProtKB-UniRule"/>
</dbReference>
<dbReference type="InterPro" id="IPR050090">
    <property type="entry name" value="Tyrosine_recombinase_XerCD"/>
</dbReference>
<protein>
    <recommendedName>
        <fullName evidence="9">Tyrosine recombinase XerC</fullName>
    </recommendedName>
</protein>
<dbReference type="NCBIfam" id="NF001399">
    <property type="entry name" value="PRK00283.1"/>
    <property type="match status" value="1"/>
</dbReference>
<dbReference type="GO" id="GO:0006313">
    <property type="term" value="P:DNA transposition"/>
    <property type="evidence" value="ECO:0007669"/>
    <property type="project" value="UniProtKB-UniRule"/>
</dbReference>
<comment type="similarity">
    <text evidence="9">Belongs to the 'phage' integrase family. XerC subfamily.</text>
</comment>
<feature type="active site" evidence="9">
    <location>
        <position position="265"/>
    </location>
</feature>
<comment type="subunit">
    <text evidence="9">Forms a cyclic heterotetrameric complex composed of two molecules of XerC and two molecules of XerD.</text>
</comment>
<dbReference type="InterPro" id="IPR011010">
    <property type="entry name" value="DNA_brk_join_enz"/>
</dbReference>
<dbReference type="InterPro" id="IPR023009">
    <property type="entry name" value="Tyrosine_recombinase_XerC/XerD"/>
</dbReference>
<dbReference type="InterPro" id="IPR004107">
    <property type="entry name" value="Integrase_SAM-like_N"/>
</dbReference>
<dbReference type="Pfam" id="PF00589">
    <property type="entry name" value="Phage_integrase"/>
    <property type="match status" value="1"/>
</dbReference>
<name>A0A9E6MS81_9ACTN</name>
<evidence type="ECO:0000256" key="5">
    <source>
        <dbReference type="ARBA" id="ARBA00022908"/>
    </source>
</evidence>
<evidence type="ECO:0000256" key="3">
    <source>
        <dbReference type="ARBA" id="ARBA00022618"/>
    </source>
</evidence>
<dbReference type="CDD" id="cd00798">
    <property type="entry name" value="INT_XerDC_C"/>
    <property type="match status" value="1"/>
</dbReference>
<evidence type="ECO:0000256" key="7">
    <source>
        <dbReference type="ARBA" id="ARBA00023172"/>
    </source>
</evidence>
<keyword evidence="6 9" id="KW-0238">DNA-binding</keyword>
<sequence>MRSGAHARQSAEGGTVERDCVGDNPFLRDYLAYLRVERGRAPLTVEAYGRDVQSFLAFLDRDGADGGLLAATPEDVYAYEAQLVEAGLAPTTLRRRLTVLKGLYKFLMQEGLVDKSPLAQARPPKAPERLPDVLTVAQANELLSQPFRPDAIGARDRAMLEVLYGCGLRASECVGLDMGRVLLSEGYLRVVGKGSKERLVPIAGMAARALTAYLEGPRLELAAAAGPRPAAVFLNARGGRLSRQTLHAVVAKAGRAIGRPDLHPHTLRHSFATHLLEGGANLRVIQELLGHADIATTQIYTHVGRAHLVEEYLAAHPRA</sequence>
<feature type="active site" evidence="9">
    <location>
        <position position="268"/>
    </location>
</feature>
<dbReference type="Proteomes" id="UP000671910">
    <property type="component" value="Chromosome"/>
</dbReference>
<dbReference type="Gene3D" id="1.10.150.130">
    <property type="match status" value="1"/>
</dbReference>
<keyword evidence="7 9" id="KW-0233">DNA recombination</keyword>
<evidence type="ECO:0000259" key="11">
    <source>
        <dbReference type="PROSITE" id="PS51900"/>
    </source>
</evidence>
<keyword evidence="5 9" id="KW-0229">DNA integration</keyword>
<dbReference type="SUPFAM" id="SSF56349">
    <property type="entry name" value="DNA breaking-rejoining enzymes"/>
    <property type="match status" value="1"/>
</dbReference>
<evidence type="ECO:0000256" key="6">
    <source>
        <dbReference type="ARBA" id="ARBA00023125"/>
    </source>
</evidence>
<feature type="domain" description="Tyr recombinase" evidence="10">
    <location>
        <begin position="129"/>
        <end position="313"/>
    </location>
</feature>
<dbReference type="GO" id="GO:0051301">
    <property type="term" value="P:cell division"/>
    <property type="evidence" value="ECO:0007669"/>
    <property type="project" value="UniProtKB-KW"/>
</dbReference>
<keyword evidence="3 9" id="KW-0132">Cell division</keyword>
<dbReference type="GO" id="GO:0009037">
    <property type="term" value="F:tyrosine-based site-specific recombinase activity"/>
    <property type="evidence" value="ECO:0007669"/>
    <property type="project" value="UniProtKB-UniRule"/>
</dbReference>
<feature type="active site" evidence="9">
    <location>
        <position position="193"/>
    </location>
</feature>
<dbReference type="AlphaFoldDB" id="A0A9E6MS81"/>
<evidence type="ECO:0000256" key="2">
    <source>
        <dbReference type="ARBA" id="ARBA00022490"/>
    </source>
</evidence>
<evidence type="ECO:0000256" key="9">
    <source>
        <dbReference type="HAMAP-Rule" id="MF_01808"/>
    </source>
</evidence>
<evidence type="ECO:0000256" key="8">
    <source>
        <dbReference type="ARBA" id="ARBA00023306"/>
    </source>
</evidence>
<keyword evidence="4 9" id="KW-0159">Chromosome partition</keyword>
<dbReference type="PROSITE" id="PS51900">
    <property type="entry name" value="CB"/>
    <property type="match status" value="1"/>
</dbReference>
<dbReference type="PANTHER" id="PTHR30349:SF81">
    <property type="entry name" value="TYROSINE RECOMBINASE XERC"/>
    <property type="match status" value="1"/>
</dbReference>
<dbReference type="InterPro" id="IPR013762">
    <property type="entry name" value="Integrase-like_cat_sf"/>
</dbReference>
<dbReference type="InterPro" id="IPR010998">
    <property type="entry name" value="Integrase_recombinase_N"/>
</dbReference>
<gene>
    <name evidence="9" type="primary">xerC</name>
    <name evidence="12" type="ORF">J7S26_02165</name>
</gene>